<dbReference type="Gene3D" id="3.40.710.10">
    <property type="entry name" value="DD-peptidase/beta-lactamase superfamily"/>
    <property type="match status" value="1"/>
</dbReference>
<dbReference type="Proteomes" id="UP000625316">
    <property type="component" value="Unassembled WGS sequence"/>
</dbReference>
<sequence length="309" mass="33224">MTEQFPLGQLAQAAPAQLVQWMAEVQPLVGLGHLPQYVPELAQVNPETLALAVQPAQAKLIGLGDVSCRFSLMSLMKPFLLLFVLEEQGADIVFDRVGMLPSDQSFHSLKQLAADRGHPRNPMLNSGALSLVELLPGRNGTERCRVFCQWLQQKSGIALTVDQTMLASVRELPNDTNRALAQMLKNAGSISSMAKALDTYNQICCLAVTVSALAQLGLLLAVRQDCIQRRSQRIVNALMLTSGVYEVSGEWALRMGLPIKSGVSGGILAIVPGEGTIALYSPAIDDAGNSVAGACLLEKIIQNFDLSLF</sequence>
<feature type="binding site" evidence="6">
    <location>
        <position position="125"/>
    </location>
    <ligand>
        <name>substrate</name>
    </ligand>
</feature>
<evidence type="ECO:0000256" key="5">
    <source>
        <dbReference type="ARBA" id="ARBA00049534"/>
    </source>
</evidence>
<comment type="catalytic activity">
    <reaction evidence="5 6">
        <text>L-glutamine + H2O = L-glutamate + NH4(+)</text>
        <dbReference type="Rhea" id="RHEA:15889"/>
        <dbReference type="ChEBI" id="CHEBI:15377"/>
        <dbReference type="ChEBI" id="CHEBI:28938"/>
        <dbReference type="ChEBI" id="CHEBI:29985"/>
        <dbReference type="ChEBI" id="CHEBI:58359"/>
        <dbReference type="EC" id="3.5.1.2"/>
    </reaction>
</comment>
<dbReference type="GO" id="GO:0006543">
    <property type="term" value="P:L-glutamine catabolic process"/>
    <property type="evidence" value="ECO:0007669"/>
    <property type="project" value="TreeGrafter"/>
</dbReference>
<feature type="binding site" evidence="6">
    <location>
        <position position="200"/>
    </location>
    <ligand>
        <name>substrate</name>
    </ligand>
</feature>
<feature type="binding site" evidence="6">
    <location>
        <position position="263"/>
    </location>
    <ligand>
        <name>substrate</name>
    </ligand>
</feature>
<evidence type="ECO:0000256" key="2">
    <source>
        <dbReference type="ARBA" id="ARBA00011881"/>
    </source>
</evidence>
<comment type="similarity">
    <text evidence="1 6">Belongs to the glutaminase family.</text>
</comment>
<keyword evidence="4 6" id="KW-0378">Hydrolase</keyword>
<evidence type="ECO:0000256" key="4">
    <source>
        <dbReference type="ARBA" id="ARBA00022801"/>
    </source>
</evidence>
<dbReference type="AlphaFoldDB" id="A0A928Z5R2"/>
<dbReference type="HAMAP" id="MF_00313">
    <property type="entry name" value="Glutaminase"/>
    <property type="match status" value="1"/>
</dbReference>
<dbReference type="Pfam" id="PF04960">
    <property type="entry name" value="Glutaminase"/>
    <property type="match status" value="1"/>
</dbReference>
<name>A0A928Z5R2_9CYAN</name>
<dbReference type="GO" id="GO:0006537">
    <property type="term" value="P:glutamate biosynthetic process"/>
    <property type="evidence" value="ECO:0007669"/>
    <property type="project" value="TreeGrafter"/>
</dbReference>
<dbReference type="InterPro" id="IPR015868">
    <property type="entry name" value="Glutaminase"/>
</dbReference>
<reference evidence="7" key="1">
    <citation type="submission" date="2020-10" db="EMBL/GenBank/DDBJ databases">
        <authorList>
            <person name="Castelo-Branco R."/>
            <person name="Eusebio N."/>
            <person name="Adriana R."/>
            <person name="Vieira A."/>
            <person name="Brugerolle De Fraissinette N."/>
            <person name="Rezende De Castro R."/>
            <person name="Schneider M.P."/>
            <person name="Vasconcelos V."/>
            <person name="Leao P.N."/>
        </authorList>
    </citation>
    <scope>NUCLEOTIDE SEQUENCE</scope>
    <source>
        <strain evidence="7">LEGE 11480</strain>
    </source>
</reference>
<evidence type="ECO:0000313" key="8">
    <source>
        <dbReference type="Proteomes" id="UP000625316"/>
    </source>
</evidence>
<proteinExistence type="inferred from homology"/>
<dbReference type="NCBIfam" id="TIGR03814">
    <property type="entry name" value="Gln_ase"/>
    <property type="match status" value="1"/>
</dbReference>
<comment type="caution">
    <text evidence="6">Lacks conserved residue(s) required for the propagation of feature annotation.</text>
</comment>
<dbReference type="RefSeq" id="WP_264327071.1">
    <property type="nucleotide sequence ID" value="NZ_JADEXQ010000095.1"/>
</dbReference>
<evidence type="ECO:0000256" key="6">
    <source>
        <dbReference type="HAMAP-Rule" id="MF_00313"/>
    </source>
</evidence>
<organism evidence="7 8">
    <name type="scientific">Romeriopsis navalis LEGE 11480</name>
    <dbReference type="NCBI Taxonomy" id="2777977"/>
    <lineage>
        <taxon>Bacteria</taxon>
        <taxon>Bacillati</taxon>
        <taxon>Cyanobacteriota</taxon>
        <taxon>Cyanophyceae</taxon>
        <taxon>Leptolyngbyales</taxon>
        <taxon>Leptolyngbyaceae</taxon>
        <taxon>Romeriopsis</taxon>
        <taxon>Romeriopsis navalis</taxon>
    </lineage>
</organism>
<dbReference type="InterPro" id="IPR012338">
    <property type="entry name" value="Beta-lactam/transpept-like"/>
</dbReference>
<keyword evidence="8" id="KW-1185">Reference proteome</keyword>
<dbReference type="EMBL" id="JADEXQ010000095">
    <property type="protein sequence ID" value="MBE9032252.1"/>
    <property type="molecule type" value="Genomic_DNA"/>
</dbReference>
<dbReference type="SUPFAM" id="SSF56601">
    <property type="entry name" value="beta-lactamase/transpeptidase-like"/>
    <property type="match status" value="1"/>
</dbReference>
<dbReference type="EC" id="3.5.1.2" evidence="3 6"/>
<dbReference type="PANTHER" id="PTHR12544:SF29">
    <property type="entry name" value="GLUTAMINASE"/>
    <property type="match status" value="1"/>
</dbReference>
<evidence type="ECO:0000256" key="1">
    <source>
        <dbReference type="ARBA" id="ARBA00011076"/>
    </source>
</evidence>
<accession>A0A928Z5R2</accession>
<dbReference type="PANTHER" id="PTHR12544">
    <property type="entry name" value="GLUTAMINASE"/>
    <property type="match status" value="1"/>
</dbReference>
<feature type="binding site" evidence="6">
    <location>
        <position position="245"/>
    </location>
    <ligand>
        <name>substrate</name>
    </ligand>
</feature>
<feature type="binding site" evidence="6">
    <location>
        <position position="177"/>
    </location>
    <ligand>
        <name>substrate</name>
    </ligand>
</feature>
<dbReference type="GO" id="GO:0004359">
    <property type="term" value="F:glutaminase activity"/>
    <property type="evidence" value="ECO:0007669"/>
    <property type="project" value="UniProtKB-UniRule"/>
</dbReference>
<evidence type="ECO:0000256" key="3">
    <source>
        <dbReference type="ARBA" id="ARBA00012918"/>
    </source>
</evidence>
<gene>
    <name evidence="6 7" type="primary">glsA</name>
    <name evidence="7" type="ORF">IQ266_21155</name>
</gene>
<feature type="binding site" evidence="6">
    <location>
        <position position="74"/>
    </location>
    <ligand>
        <name>substrate</name>
    </ligand>
</feature>
<protein>
    <recommendedName>
        <fullName evidence="3 6">Glutaminase</fullName>
        <ecNumber evidence="3 6">3.5.1.2</ecNumber>
    </recommendedName>
</protein>
<keyword evidence="6" id="KW-0007">Acetylation</keyword>
<evidence type="ECO:0000313" key="7">
    <source>
        <dbReference type="EMBL" id="MBE9032252.1"/>
    </source>
</evidence>
<comment type="caution">
    <text evidence="7">The sequence shown here is derived from an EMBL/GenBank/DDBJ whole genome shotgun (WGS) entry which is preliminary data.</text>
</comment>
<comment type="subunit">
    <text evidence="2 6">Homotetramer.</text>
</comment>